<evidence type="ECO:0000256" key="4">
    <source>
        <dbReference type="ARBA" id="ARBA00022692"/>
    </source>
</evidence>
<evidence type="ECO:0000259" key="11">
    <source>
        <dbReference type="Pfam" id="PF00593"/>
    </source>
</evidence>
<dbReference type="RefSeq" id="WP_101720625.1">
    <property type="nucleotide sequence ID" value="NZ_PJRS01000049.1"/>
</dbReference>
<dbReference type="InterPro" id="IPR039426">
    <property type="entry name" value="TonB-dep_rcpt-like"/>
</dbReference>
<dbReference type="Gene3D" id="2.170.130.10">
    <property type="entry name" value="TonB-dependent receptor, plug domain"/>
    <property type="match status" value="1"/>
</dbReference>
<protein>
    <submittedName>
        <fullName evidence="13">TonB-dependent receptor</fullName>
    </submittedName>
</protein>
<sequence>MSYGHAARLRALKISVSAGAVAMALAAAGSAMAQEAQATTEDDAVEAVVVTGFRNSLAKALNVKREEAGAVDSILAEDIGKFPDLNLSESIQRIPGVALARDGGEGRQISVRGLGPQFTRVRINGMEALTTAGSADSSGGTNRGRSFDFNIFASDLFNSITVRKTAEATTEEGSLGATVDLRTARPFDYNGFAMSASAQAGFNDLSEKTTPRGAFMISNTWADGKLGALFSIAYTKRKTVEEGHSTVRWATGNAFSPGFDALPQTSGANAGTPGLANGSASAVANNAALHPRFPRVDRFQNDQERLGATLALQFQPFEGTTISFDALYADLKGTREESYLEAPSFSTGGACTAANAATSCGIADTNVVSSTIQDGVMVKGVFDDVDLAVENRFDKLRTKFTQFSLTGEHQINDKFTINGFVGHSESDHTNPIQTTLRFDYFNVDGYGYDYTDSRNPKFNYGNAALTDPTKWRLTQIRLRPQTALNTYDAAQAWGVYKLNDTWTLNAGLNFKQYDFETTEMRRTVGTTTNQETVIPAAIAAMSLANFSTLATLGGTQTIIPSIAKAVSALSLYDQTAYGGAFRLGSEPSLGNNRSVAEENRGGYAQADFRTEVGDWGLRGNFGVRYVKTKQYATGYTYVGGAPVAISSGREYDDTLPSMNLVLEPTDSFLIRFGAAKVMSRPDLGSLTPGSTVSVSGTARSVTAGNPNLDPFRAKTFDLAFEWYFQSQALLSLALFQKDIDSLVQTVTTSTTFTGNPFGIPDSVAIAACGTTVGCSPSAQWNFSTPVNTDGGKVKGFEVNYQQPFKFLPGFLANTGVLLNYTYVKSDVKYVNSAGAVVASTDLTGLSRNGYNATFYYEDAKWSARVSASYRDRYLTRVLGQENTTAAPIPYDGTNETFNVDASVQYTLNDQFKITLEGVNLTDEYQDQFTGTQNMPVVYHHTGREILLGLRYKF</sequence>
<name>A0A2N5CYM8_9CAUL</name>
<comment type="subcellular location">
    <subcellularLocation>
        <location evidence="1 8">Cell outer membrane</location>
        <topology evidence="1 8">Multi-pass membrane protein</topology>
    </subcellularLocation>
</comment>
<dbReference type="InterPro" id="IPR012910">
    <property type="entry name" value="Plug_dom"/>
</dbReference>
<dbReference type="PANTHER" id="PTHR40980">
    <property type="entry name" value="PLUG DOMAIN-CONTAINING PROTEIN"/>
    <property type="match status" value="1"/>
</dbReference>
<feature type="chain" id="PRO_5014950375" evidence="10">
    <location>
        <begin position="34"/>
        <end position="953"/>
    </location>
</feature>
<keyword evidence="6 8" id="KW-0472">Membrane</keyword>
<accession>A0A2N5CYM8</accession>
<dbReference type="PROSITE" id="PS52016">
    <property type="entry name" value="TONB_DEPENDENT_REC_3"/>
    <property type="match status" value="1"/>
</dbReference>
<comment type="caution">
    <text evidence="13">The sequence shown here is derived from an EMBL/GenBank/DDBJ whole genome shotgun (WGS) entry which is preliminary data.</text>
</comment>
<proteinExistence type="inferred from homology"/>
<evidence type="ECO:0000313" key="14">
    <source>
        <dbReference type="Proteomes" id="UP000234479"/>
    </source>
</evidence>
<dbReference type="InterPro" id="IPR010104">
    <property type="entry name" value="TonB_rcpt_bac"/>
</dbReference>
<dbReference type="Pfam" id="PF00593">
    <property type="entry name" value="TonB_dep_Rec_b-barrel"/>
    <property type="match status" value="1"/>
</dbReference>
<keyword evidence="5 9" id="KW-0798">TonB box</keyword>
<dbReference type="Gene3D" id="2.40.170.20">
    <property type="entry name" value="TonB-dependent receptor, beta-barrel domain"/>
    <property type="match status" value="2"/>
</dbReference>
<dbReference type="CDD" id="cd01347">
    <property type="entry name" value="ligand_gated_channel"/>
    <property type="match status" value="1"/>
</dbReference>
<evidence type="ECO:0000256" key="9">
    <source>
        <dbReference type="RuleBase" id="RU003357"/>
    </source>
</evidence>
<keyword evidence="2 8" id="KW-0813">Transport</keyword>
<dbReference type="InterPro" id="IPR037066">
    <property type="entry name" value="Plug_dom_sf"/>
</dbReference>
<evidence type="ECO:0000259" key="12">
    <source>
        <dbReference type="Pfam" id="PF07715"/>
    </source>
</evidence>
<dbReference type="PANTHER" id="PTHR40980:SF3">
    <property type="entry name" value="TONB-DEPENDENT RECEPTOR-LIKE BETA-BARREL DOMAIN-CONTAINING PROTEIN"/>
    <property type="match status" value="1"/>
</dbReference>
<dbReference type="NCBIfam" id="TIGR01782">
    <property type="entry name" value="TonB-Xanth-Caul"/>
    <property type="match status" value="1"/>
</dbReference>
<dbReference type="InterPro" id="IPR036942">
    <property type="entry name" value="Beta-barrel_TonB_sf"/>
</dbReference>
<evidence type="ECO:0000256" key="5">
    <source>
        <dbReference type="ARBA" id="ARBA00023077"/>
    </source>
</evidence>
<keyword evidence="13" id="KW-0675">Receptor</keyword>
<evidence type="ECO:0000256" key="2">
    <source>
        <dbReference type="ARBA" id="ARBA00022448"/>
    </source>
</evidence>
<evidence type="ECO:0000256" key="1">
    <source>
        <dbReference type="ARBA" id="ARBA00004571"/>
    </source>
</evidence>
<feature type="domain" description="TonB-dependent receptor-like beta-barrel" evidence="11">
    <location>
        <begin position="583"/>
        <end position="920"/>
    </location>
</feature>
<keyword evidence="14" id="KW-1185">Reference proteome</keyword>
<keyword evidence="10" id="KW-0732">Signal</keyword>
<reference evidence="13 14" key="1">
    <citation type="submission" date="2017-12" db="EMBL/GenBank/DDBJ databases">
        <title>The genome sequence of Caulobacter sp. 410.</title>
        <authorList>
            <person name="Gao J."/>
            <person name="Mao X."/>
            <person name="Sun J."/>
        </authorList>
    </citation>
    <scope>NUCLEOTIDE SEQUENCE [LARGE SCALE GENOMIC DNA]</scope>
    <source>
        <strain evidence="13 14">410</strain>
    </source>
</reference>
<evidence type="ECO:0000256" key="6">
    <source>
        <dbReference type="ARBA" id="ARBA00023136"/>
    </source>
</evidence>
<evidence type="ECO:0000256" key="7">
    <source>
        <dbReference type="ARBA" id="ARBA00023237"/>
    </source>
</evidence>
<dbReference type="Proteomes" id="UP000234479">
    <property type="component" value="Unassembled WGS sequence"/>
</dbReference>
<evidence type="ECO:0000256" key="10">
    <source>
        <dbReference type="SAM" id="SignalP"/>
    </source>
</evidence>
<dbReference type="AlphaFoldDB" id="A0A2N5CYM8"/>
<evidence type="ECO:0000256" key="8">
    <source>
        <dbReference type="PROSITE-ProRule" id="PRU01360"/>
    </source>
</evidence>
<keyword evidence="4 8" id="KW-0812">Transmembrane</keyword>
<feature type="signal peptide" evidence="10">
    <location>
        <begin position="1"/>
        <end position="33"/>
    </location>
</feature>
<keyword evidence="3 8" id="KW-1134">Transmembrane beta strand</keyword>
<dbReference type="OrthoDB" id="5476657at2"/>
<evidence type="ECO:0000256" key="3">
    <source>
        <dbReference type="ARBA" id="ARBA00022452"/>
    </source>
</evidence>
<dbReference type="SUPFAM" id="SSF56935">
    <property type="entry name" value="Porins"/>
    <property type="match status" value="1"/>
</dbReference>
<evidence type="ECO:0000313" key="13">
    <source>
        <dbReference type="EMBL" id="PLR18913.1"/>
    </source>
</evidence>
<dbReference type="EMBL" id="PJRS01000049">
    <property type="protein sequence ID" value="PLR18913.1"/>
    <property type="molecule type" value="Genomic_DNA"/>
</dbReference>
<comment type="similarity">
    <text evidence="8 9">Belongs to the TonB-dependent receptor family.</text>
</comment>
<dbReference type="InterPro" id="IPR000531">
    <property type="entry name" value="Beta-barrel_TonB"/>
</dbReference>
<dbReference type="Pfam" id="PF07715">
    <property type="entry name" value="Plug"/>
    <property type="match status" value="1"/>
</dbReference>
<keyword evidence="7 8" id="KW-0998">Cell outer membrane</keyword>
<feature type="domain" description="TonB-dependent receptor plug" evidence="12">
    <location>
        <begin position="64"/>
        <end position="176"/>
    </location>
</feature>
<organism evidence="13 14">
    <name type="scientific">Caulobacter zeae</name>
    <dbReference type="NCBI Taxonomy" id="2055137"/>
    <lineage>
        <taxon>Bacteria</taxon>
        <taxon>Pseudomonadati</taxon>
        <taxon>Pseudomonadota</taxon>
        <taxon>Alphaproteobacteria</taxon>
        <taxon>Caulobacterales</taxon>
        <taxon>Caulobacteraceae</taxon>
        <taxon>Caulobacter</taxon>
    </lineage>
</organism>
<dbReference type="GO" id="GO:0009279">
    <property type="term" value="C:cell outer membrane"/>
    <property type="evidence" value="ECO:0007669"/>
    <property type="project" value="UniProtKB-SubCell"/>
</dbReference>
<gene>
    <name evidence="13" type="ORF">SGCZBJ_25105</name>
</gene>